<accession>A0A8J5IP96</accession>
<proteinExistence type="predicted"/>
<reference evidence="1" key="1">
    <citation type="submission" date="2021-01" db="EMBL/GenBank/DDBJ databases">
        <title>Phytophthora aleatoria, a newly-described species from Pinus radiata is distinct from Phytophthora cactorum isolates based on comparative genomics.</title>
        <authorList>
            <person name="Mcdougal R."/>
            <person name="Panda P."/>
            <person name="Williams N."/>
            <person name="Studholme D.J."/>
        </authorList>
    </citation>
    <scope>NUCLEOTIDE SEQUENCE</scope>
    <source>
        <strain evidence="1">NZFS 4037</strain>
    </source>
</reference>
<comment type="caution">
    <text evidence="1">The sequence shown here is derived from an EMBL/GenBank/DDBJ whole genome shotgun (WGS) entry which is preliminary data.</text>
</comment>
<dbReference type="EMBL" id="JAENGY010000778">
    <property type="protein sequence ID" value="KAG6956745.1"/>
    <property type="molecule type" value="Genomic_DNA"/>
</dbReference>
<keyword evidence="2" id="KW-1185">Reference proteome</keyword>
<sequence>MGGRLDTSWFENTGFELLTVDVNALTIACSQLENLTLSDVKVIMSGDSEALRNWPLKTLLIDAVVSGVPSYLSDAKCRMARGLIDIRVDVPRDWSFSDEMAEEMKTHDGDFCGCG</sequence>
<name>A0A8J5IP96_9STRA</name>
<dbReference type="Proteomes" id="UP000709295">
    <property type="component" value="Unassembled WGS sequence"/>
</dbReference>
<gene>
    <name evidence="1" type="ORF">JG688_00011283</name>
</gene>
<evidence type="ECO:0000313" key="1">
    <source>
        <dbReference type="EMBL" id="KAG6956745.1"/>
    </source>
</evidence>
<dbReference type="AlphaFoldDB" id="A0A8J5IP96"/>
<protein>
    <submittedName>
        <fullName evidence="1">Uncharacterized protein</fullName>
    </submittedName>
</protein>
<evidence type="ECO:0000313" key="2">
    <source>
        <dbReference type="Proteomes" id="UP000709295"/>
    </source>
</evidence>
<organism evidence="1 2">
    <name type="scientific">Phytophthora aleatoria</name>
    <dbReference type="NCBI Taxonomy" id="2496075"/>
    <lineage>
        <taxon>Eukaryota</taxon>
        <taxon>Sar</taxon>
        <taxon>Stramenopiles</taxon>
        <taxon>Oomycota</taxon>
        <taxon>Peronosporomycetes</taxon>
        <taxon>Peronosporales</taxon>
        <taxon>Peronosporaceae</taxon>
        <taxon>Phytophthora</taxon>
    </lineage>
</organism>